<reference evidence="2" key="1">
    <citation type="submission" date="2016-11" db="UniProtKB">
        <authorList>
            <consortium name="WormBaseParasite"/>
        </authorList>
    </citation>
    <scope>IDENTIFICATION</scope>
</reference>
<dbReference type="AlphaFoldDB" id="A0A1I7Y059"/>
<dbReference type="WBParaSite" id="L893_g11393.t1">
    <property type="protein sequence ID" value="L893_g11393.t1"/>
    <property type="gene ID" value="L893_g11393"/>
</dbReference>
<accession>A0A1I7Y059</accession>
<evidence type="ECO:0000313" key="2">
    <source>
        <dbReference type="WBParaSite" id="L893_g11393.t1"/>
    </source>
</evidence>
<name>A0A1I7Y059_9BILA</name>
<keyword evidence="1" id="KW-1185">Reference proteome</keyword>
<dbReference type="Proteomes" id="UP000095287">
    <property type="component" value="Unplaced"/>
</dbReference>
<organism evidence="1 2">
    <name type="scientific">Steinernema glaseri</name>
    <dbReference type="NCBI Taxonomy" id="37863"/>
    <lineage>
        <taxon>Eukaryota</taxon>
        <taxon>Metazoa</taxon>
        <taxon>Ecdysozoa</taxon>
        <taxon>Nematoda</taxon>
        <taxon>Chromadorea</taxon>
        <taxon>Rhabditida</taxon>
        <taxon>Tylenchina</taxon>
        <taxon>Panagrolaimomorpha</taxon>
        <taxon>Strongyloidoidea</taxon>
        <taxon>Steinernematidae</taxon>
        <taxon>Steinernema</taxon>
    </lineage>
</organism>
<protein>
    <submittedName>
        <fullName evidence="2">FTH domain-containing protein</fullName>
    </submittedName>
</protein>
<proteinExistence type="predicted"/>
<evidence type="ECO:0000313" key="1">
    <source>
        <dbReference type="Proteomes" id="UP000095287"/>
    </source>
</evidence>
<sequence>MDKVPYKFVDSVVELFDGEETLDPLFYEVTHPLWKRVLDVHHRNREYYNVYFRKKDSGIQFVAQKQGTEIYEDLGPIQKNRRFARIVRVEDQTGCLNDPLWEGAKTLREVDAAKQLERIAPQLEQSSRILVGDLRCQDIMLSSLSNMVFGGISLIIDGQKSLTFLEHQITNSPFLDFIALHEGDEDGNRWPQFVVPLLEQFCLKRSPGRHVYLDIRNAFEAKIKMNLIHRLFEHWKEKGTLNLTLPLSDVEDYPTPLKNGAVTELEPDTFWSVIRHESAKSIAVCYTGAHMDSLLEFRTCTCDLSEDCLLKEYYPEYHKF</sequence>